<accession>A0A507QUH0</accession>
<dbReference type="EMBL" id="VIFY01000073">
    <property type="protein sequence ID" value="TQB71859.1"/>
    <property type="molecule type" value="Genomic_DNA"/>
</dbReference>
<evidence type="ECO:0000256" key="1">
    <source>
        <dbReference type="SAM" id="MobiDB-lite"/>
    </source>
</evidence>
<organism evidence="2 3">
    <name type="scientific">Monascus purpureus</name>
    <name type="common">Red mold</name>
    <name type="synonym">Monascus anka</name>
    <dbReference type="NCBI Taxonomy" id="5098"/>
    <lineage>
        <taxon>Eukaryota</taxon>
        <taxon>Fungi</taxon>
        <taxon>Dikarya</taxon>
        <taxon>Ascomycota</taxon>
        <taxon>Pezizomycotina</taxon>
        <taxon>Eurotiomycetes</taxon>
        <taxon>Eurotiomycetidae</taxon>
        <taxon>Eurotiales</taxon>
        <taxon>Aspergillaceae</taxon>
        <taxon>Monascus</taxon>
    </lineage>
</organism>
<protein>
    <submittedName>
        <fullName evidence="2">Uncharacterized protein</fullName>
    </submittedName>
</protein>
<feature type="region of interest" description="Disordered" evidence="1">
    <location>
        <begin position="1"/>
        <end position="27"/>
    </location>
</feature>
<proteinExistence type="predicted"/>
<dbReference type="Proteomes" id="UP000319663">
    <property type="component" value="Unassembled WGS sequence"/>
</dbReference>
<dbReference type="AlphaFoldDB" id="A0A507QUH0"/>
<name>A0A507QUH0_MONPU</name>
<keyword evidence="3" id="KW-1185">Reference proteome</keyword>
<evidence type="ECO:0000313" key="3">
    <source>
        <dbReference type="Proteomes" id="UP000319663"/>
    </source>
</evidence>
<reference evidence="2 3" key="1">
    <citation type="submission" date="2019-06" db="EMBL/GenBank/DDBJ databases">
        <title>Wine fermentation using esterase from Monascus purpureus.</title>
        <authorList>
            <person name="Geng C."/>
            <person name="Zhang Y."/>
        </authorList>
    </citation>
    <scope>NUCLEOTIDE SEQUENCE [LARGE SCALE GENOMIC DNA]</scope>
    <source>
        <strain evidence="2">HQ1</strain>
    </source>
</reference>
<gene>
    <name evidence="2" type="ORF">MPDQ_007233</name>
</gene>
<comment type="caution">
    <text evidence="2">The sequence shown here is derived from an EMBL/GenBank/DDBJ whole genome shotgun (WGS) entry which is preliminary data.</text>
</comment>
<sequence>MVEHRQSALHIRQTPGNKPASPDGKGAQVTVRFTDEPSSGLMDSVVKILEGPGGPPPIGLRTWPPIYLSARDMSDEEIGELQKLRGVDVVRHEEA</sequence>
<evidence type="ECO:0000313" key="2">
    <source>
        <dbReference type="EMBL" id="TQB71859.1"/>
    </source>
</evidence>